<evidence type="ECO:0000256" key="1">
    <source>
        <dbReference type="SAM" id="MobiDB-lite"/>
    </source>
</evidence>
<reference evidence="2 3" key="1">
    <citation type="submission" date="2017-01" db="EMBL/GenBank/DDBJ databases">
        <title>First insights into the biology of 'candidatus Vampirococcus archaeovorus'.</title>
        <authorList>
            <person name="Kizina J."/>
            <person name="Jordan S."/>
            <person name="Stueber K."/>
            <person name="Reinhardt R."/>
            <person name="Harder J."/>
        </authorList>
    </citation>
    <scope>NUCLEOTIDE SEQUENCE [LARGE SCALE GENOMIC DNA]</scope>
    <source>
        <strain evidence="2 3">LiM</strain>
    </source>
</reference>
<dbReference type="AlphaFoldDB" id="A0A410P754"/>
<dbReference type="OrthoDB" id="277369at2"/>
<organism evidence="2 3">
    <name type="scientific">Velamenicoccus archaeovorus</name>
    <dbReference type="NCBI Taxonomy" id="1930593"/>
    <lineage>
        <taxon>Bacteria</taxon>
        <taxon>Pseudomonadati</taxon>
        <taxon>Candidatus Omnitrophota</taxon>
        <taxon>Candidatus Velamenicoccus</taxon>
    </lineage>
</organism>
<evidence type="ECO:0000313" key="3">
    <source>
        <dbReference type="Proteomes" id="UP000287243"/>
    </source>
</evidence>
<dbReference type="KEGG" id="vai:BU251_09255"/>
<name>A0A410P754_VELA1</name>
<protein>
    <submittedName>
        <fullName evidence="2">Uncharacterized protein</fullName>
    </submittedName>
</protein>
<evidence type="ECO:0000313" key="2">
    <source>
        <dbReference type="EMBL" id="QAT17898.1"/>
    </source>
</evidence>
<feature type="region of interest" description="Disordered" evidence="1">
    <location>
        <begin position="327"/>
        <end position="377"/>
    </location>
</feature>
<sequence>MPNKDILFRTDIARAGGVRVSRNNEVIEGFAVVTKGVTHDERGEFDETALDKIVELGNQPKMGIKSRFGHPNMSSTALGTFLGRVKNFRRDGSIVRADLHIDQTAHKTPDGDLAGYIMELAESDPDAFGSSMVIHWDEEYRQEKDGSLTKDEKGNTLPPLIRVKKLMSVDIVDDPAANNGLFGMPFFSESVKPSAEMTAFLDKFLEQPDAVERVIAFLERYRMNKDEFQTILKKQEVKTMFENLTVEQLKKERPDIFDSVFKLGLDEGVKKGGEYGQKQERERVVSILKKAKAFKDMNDLAIAAVENGLTLEQATISFQDKQLAGLQHAQAPDVGPDNDEDKGKKPTTHLERAHAYKQEHNCSMTDALKATAEKRKQ</sequence>
<proteinExistence type="predicted"/>
<dbReference type="Proteomes" id="UP000287243">
    <property type="component" value="Chromosome"/>
</dbReference>
<feature type="compositionally biased region" description="Basic and acidic residues" evidence="1">
    <location>
        <begin position="341"/>
        <end position="360"/>
    </location>
</feature>
<dbReference type="RefSeq" id="WP_128700864.1">
    <property type="nucleotide sequence ID" value="NZ_CP019384.1"/>
</dbReference>
<accession>A0A410P754</accession>
<keyword evidence="3" id="KW-1185">Reference proteome</keyword>
<dbReference type="EMBL" id="CP019384">
    <property type="protein sequence ID" value="QAT17898.1"/>
    <property type="molecule type" value="Genomic_DNA"/>
</dbReference>
<gene>
    <name evidence="2" type="ORF">BU251_09255</name>
</gene>